<organism evidence="2 3">
    <name type="scientific">Macrophomina phaseolina</name>
    <dbReference type="NCBI Taxonomy" id="35725"/>
    <lineage>
        <taxon>Eukaryota</taxon>
        <taxon>Fungi</taxon>
        <taxon>Dikarya</taxon>
        <taxon>Ascomycota</taxon>
        <taxon>Pezizomycotina</taxon>
        <taxon>Dothideomycetes</taxon>
        <taxon>Dothideomycetes incertae sedis</taxon>
        <taxon>Botryosphaeriales</taxon>
        <taxon>Botryosphaeriaceae</taxon>
        <taxon>Macrophomina</taxon>
    </lineage>
</organism>
<gene>
    <name evidence="2" type="ORF">B0J12DRAFT_190889</name>
</gene>
<protein>
    <submittedName>
        <fullName evidence="2">Uncharacterized protein</fullName>
    </submittedName>
</protein>
<keyword evidence="3" id="KW-1185">Reference proteome</keyword>
<dbReference type="EMBL" id="JAGTJR010000022">
    <property type="protein sequence ID" value="KAH7043790.1"/>
    <property type="molecule type" value="Genomic_DNA"/>
</dbReference>
<evidence type="ECO:0000313" key="2">
    <source>
        <dbReference type="EMBL" id="KAH7043790.1"/>
    </source>
</evidence>
<dbReference type="Proteomes" id="UP000774617">
    <property type="component" value="Unassembled WGS sequence"/>
</dbReference>
<reference evidence="2 3" key="1">
    <citation type="journal article" date="2021" name="Nat. Commun.">
        <title>Genetic determinants of endophytism in the Arabidopsis root mycobiome.</title>
        <authorList>
            <person name="Mesny F."/>
            <person name="Miyauchi S."/>
            <person name="Thiergart T."/>
            <person name="Pickel B."/>
            <person name="Atanasova L."/>
            <person name="Karlsson M."/>
            <person name="Huettel B."/>
            <person name="Barry K.W."/>
            <person name="Haridas S."/>
            <person name="Chen C."/>
            <person name="Bauer D."/>
            <person name="Andreopoulos W."/>
            <person name="Pangilinan J."/>
            <person name="LaButti K."/>
            <person name="Riley R."/>
            <person name="Lipzen A."/>
            <person name="Clum A."/>
            <person name="Drula E."/>
            <person name="Henrissat B."/>
            <person name="Kohler A."/>
            <person name="Grigoriev I.V."/>
            <person name="Martin F.M."/>
            <person name="Hacquard S."/>
        </authorList>
    </citation>
    <scope>NUCLEOTIDE SEQUENCE [LARGE SCALE GENOMIC DNA]</scope>
    <source>
        <strain evidence="2 3">MPI-SDFR-AT-0080</strain>
    </source>
</reference>
<proteinExistence type="predicted"/>
<evidence type="ECO:0000313" key="3">
    <source>
        <dbReference type="Proteomes" id="UP000774617"/>
    </source>
</evidence>
<accession>A0ABQ8G3E9</accession>
<evidence type="ECO:0000256" key="1">
    <source>
        <dbReference type="SAM" id="MobiDB-lite"/>
    </source>
</evidence>
<sequence length="165" mass="17626">MTPVRTWRSSAWAAPCRGHARRSCAFLRIALGGESRRAGVTAAAAATGGSPGGQEAAAWPGMAWHGGGVEVGMGPSAGQEGGCKSWRRARLRTARTWEHGGRITRQGETCQRQLKMTILVRKRARAADLVSKGQLRSPTAARGGMAVEGERKRDGKVLWHLQAES</sequence>
<name>A0ABQ8G3E9_9PEZI</name>
<feature type="region of interest" description="Disordered" evidence="1">
    <location>
        <begin position="129"/>
        <end position="154"/>
    </location>
</feature>
<comment type="caution">
    <text evidence="2">The sequence shown here is derived from an EMBL/GenBank/DDBJ whole genome shotgun (WGS) entry which is preliminary data.</text>
</comment>